<protein>
    <submittedName>
        <fullName evidence="2">GNAT family N-acetyltransferase</fullName>
    </submittedName>
</protein>
<dbReference type="EMBL" id="JAHYBX010000010">
    <property type="protein sequence ID" value="MCA1857961.1"/>
    <property type="molecule type" value="Genomic_DNA"/>
</dbReference>
<gene>
    <name evidence="2" type="ORF">LE190_18815</name>
</gene>
<dbReference type="RefSeq" id="WP_225240146.1">
    <property type="nucleotide sequence ID" value="NZ_JAHYBX010000010.1"/>
</dbReference>
<dbReference type="PANTHER" id="PTHR43610:SF1">
    <property type="entry name" value="N-ACETYLTRANSFERASE DOMAIN-CONTAINING PROTEIN"/>
    <property type="match status" value="1"/>
</dbReference>
<accession>A0ABS7YG96</accession>
<dbReference type="Proteomes" id="UP001198602">
    <property type="component" value="Unassembled WGS sequence"/>
</dbReference>
<keyword evidence="3" id="KW-1185">Reference proteome</keyword>
<feature type="domain" description="N-acetyltransferase" evidence="1">
    <location>
        <begin position="14"/>
        <end position="150"/>
    </location>
</feature>
<sequence length="199" mass="21540">MNAVLPATLEFNGLRLEPLAPQHAEGLRAAASDGELWTLRVTSVPAPHETAAYIATALAAGDRLAFAVIDARSGQVLGSTSYHDILPAVGRLEIGYTWYARRVQRSHVNTSCKLLLLSHAFDTLGAGVVGLRTDCENLASQAAIERLGAKKDGMLRHHALRRDGTVRDTVMYSILRSEWPAIKSALHARLERHAGARAC</sequence>
<proteinExistence type="predicted"/>
<dbReference type="Gene3D" id="3.40.630.30">
    <property type="match status" value="1"/>
</dbReference>
<reference evidence="2 3" key="1">
    <citation type="submission" date="2021-07" db="EMBL/GenBank/DDBJ databases">
        <title>Characterization of Violacein-producing bacteria and related species.</title>
        <authorList>
            <person name="Wilson H.S."/>
            <person name="De Leon M.E."/>
        </authorList>
    </citation>
    <scope>NUCLEOTIDE SEQUENCE [LARGE SCALE GENOMIC DNA]</scope>
    <source>
        <strain evidence="2 3">HSC-2F05</strain>
    </source>
</reference>
<evidence type="ECO:0000313" key="2">
    <source>
        <dbReference type="EMBL" id="MCA1857961.1"/>
    </source>
</evidence>
<evidence type="ECO:0000259" key="1">
    <source>
        <dbReference type="Pfam" id="PF13302"/>
    </source>
</evidence>
<dbReference type="InterPro" id="IPR000182">
    <property type="entry name" value="GNAT_dom"/>
</dbReference>
<organism evidence="2 3">
    <name type="scientific">Massilia hydrophila</name>
    <dbReference type="NCBI Taxonomy" id="3044279"/>
    <lineage>
        <taxon>Bacteria</taxon>
        <taxon>Pseudomonadati</taxon>
        <taxon>Pseudomonadota</taxon>
        <taxon>Betaproteobacteria</taxon>
        <taxon>Burkholderiales</taxon>
        <taxon>Oxalobacteraceae</taxon>
        <taxon>Telluria group</taxon>
        <taxon>Massilia</taxon>
    </lineage>
</organism>
<dbReference type="Pfam" id="PF13302">
    <property type="entry name" value="Acetyltransf_3"/>
    <property type="match status" value="1"/>
</dbReference>
<dbReference type="SUPFAM" id="SSF55729">
    <property type="entry name" value="Acyl-CoA N-acyltransferases (Nat)"/>
    <property type="match status" value="1"/>
</dbReference>
<evidence type="ECO:0000313" key="3">
    <source>
        <dbReference type="Proteomes" id="UP001198602"/>
    </source>
</evidence>
<dbReference type="PANTHER" id="PTHR43610">
    <property type="entry name" value="BLL6696 PROTEIN"/>
    <property type="match status" value="1"/>
</dbReference>
<name>A0ABS7YG96_9BURK</name>
<comment type="caution">
    <text evidence="2">The sequence shown here is derived from an EMBL/GenBank/DDBJ whole genome shotgun (WGS) entry which is preliminary data.</text>
</comment>
<dbReference type="InterPro" id="IPR016181">
    <property type="entry name" value="Acyl_CoA_acyltransferase"/>
</dbReference>